<dbReference type="GO" id="GO:0046872">
    <property type="term" value="F:metal ion binding"/>
    <property type="evidence" value="ECO:0007669"/>
    <property type="project" value="InterPro"/>
</dbReference>
<reference evidence="5 6" key="1">
    <citation type="journal article" date="2012" name="Proc. Natl. Acad. Sci. U.S.A.">
        <title>Genome and physiology of a model Epsilonproteobacterium responsible for sulfide detoxification in marine oxygen depletion zones.</title>
        <authorList>
            <person name="Grote J."/>
            <person name="Schott T."/>
            <person name="Bruckner C.G."/>
            <person name="Glockner F.O."/>
            <person name="Jost G."/>
            <person name="Teeling H."/>
            <person name="Labrenz M."/>
            <person name="Jurgens K."/>
        </authorList>
    </citation>
    <scope>NUCLEOTIDE SEQUENCE [LARGE SCALE GENOMIC DNA]</scope>
    <source>
        <strain evidence="5 6">GD1</strain>
    </source>
</reference>
<dbReference type="InterPro" id="IPR013815">
    <property type="entry name" value="ATP_grasp_subdomain_1"/>
</dbReference>
<dbReference type="GO" id="GO:0008716">
    <property type="term" value="F:D-alanine-D-alanine ligase activity"/>
    <property type="evidence" value="ECO:0007669"/>
    <property type="project" value="UniProtKB-EC"/>
</dbReference>
<organism evidence="5 6">
    <name type="scientific">Sulfurimonas gotlandica (strain DSM 19862 / JCM 16533 / GD1)</name>
    <dbReference type="NCBI Taxonomy" id="929558"/>
    <lineage>
        <taxon>Bacteria</taxon>
        <taxon>Pseudomonadati</taxon>
        <taxon>Campylobacterota</taxon>
        <taxon>Epsilonproteobacteria</taxon>
        <taxon>Campylobacterales</taxon>
        <taxon>Sulfurimonadaceae</taxon>
        <taxon>Sulfurimonas</taxon>
    </lineage>
</organism>
<comment type="similarity">
    <text evidence="1">Belongs to the D-alanine--D-alanine ligase family.</text>
</comment>
<proteinExistence type="inferred from homology"/>
<dbReference type="eggNOG" id="COG1181">
    <property type="taxonomic scope" value="Bacteria"/>
</dbReference>
<dbReference type="STRING" id="929558.SMGD1_1811"/>
<dbReference type="EC" id="6.3.2.4" evidence="5"/>
<dbReference type="SUPFAM" id="SSF56059">
    <property type="entry name" value="Glutathione synthetase ATP-binding domain-like"/>
    <property type="match status" value="1"/>
</dbReference>
<dbReference type="Gene3D" id="3.30.470.20">
    <property type="entry name" value="ATP-grasp fold, B domain"/>
    <property type="match status" value="1"/>
</dbReference>
<dbReference type="Proteomes" id="UP000006431">
    <property type="component" value="Unassembled WGS sequence"/>
</dbReference>
<dbReference type="OrthoDB" id="9813261at2"/>
<dbReference type="Gene3D" id="3.30.1490.20">
    <property type="entry name" value="ATP-grasp fold, A domain"/>
    <property type="match status" value="1"/>
</dbReference>
<dbReference type="PATRIC" id="fig|929558.5.peg.1806"/>
<protein>
    <submittedName>
        <fullName evidence="5">D-alanine--D-alanine ligase</fullName>
        <ecNumber evidence="5">6.3.2.4</ecNumber>
    </submittedName>
</protein>
<keyword evidence="3" id="KW-0067">ATP-binding</keyword>
<dbReference type="PROSITE" id="PS50975">
    <property type="entry name" value="ATP_GRASP"/>
    <property type="match status" value="1"/>
</dbReference>
<dbReference type="AlphaFoldDB" id="B6BIH9"/>
<dbReference type="EMBL" id="AFRZ01000001">
    <property type="protein sequence ID" value="EHP30334.1"/>
    <property type="molecule type" value="Genomic_DNA"/>
</dbReference>
<name>B6BIH9_SULGG</name>
<keyword evidence="3" id="KW-0547">Nucleotide-binding</keyword>
<evidence type="ECO:0000313" key="5">
    <source>
        <dbReference type="EMBL" id="EHP30334.1"/>
    </source>
</evidence>
<accession>B6BIH9</accession>
<gene>
    <name evidence="5" type="primary">ddl</name>
    <name evidence="5" type="ORF">SMGD1_1811</name>
</gene>
<comment type="caution">
    <text evidence="5">The sequence shown here is derived from an EMBL/GenBank/DDBJ whole genome shotgun (WGS) entry which is preliminary data.</text>
</comment>
<accession>H1FVM1</accession>
<dbReference type="PANTHER" id="PTHR23132">
    <property type="entry name" value="D-ALANINE--D-ALANINE LIGASE"/>
    <property type="match status" value="1"/>
</dbReference>
<dbReference type="PANTHER" id="PTHR23132:SF23">
    <property type="entry name" value="D-ALANINE--D-ALANINE LIGASE B"/>
    <property type="match status" value="1"/>
</dbReference>
<dbReference type="InterPro" id="IPR011095">
    <property type="entry name" value="Dala_Dala_lig_C"/>
</dbReference>
<evidence type="ECO:0000256" key="2">
    <source>
        <dbReference type="ARBA" id="ARBA00022598"/>
    </source>
</evidence>
<sequence>MKIEIITTPNYYLKETEFVTLDAYNSVLDSINKMDHVVELTVCKSIEDLESVVQRKPDLVILAVKYIAIKNEEDIWLSEYFARNNINHSGSLRETLKFDSDKILAKTFLRSKGINTAKYFTAVPGEYKSTYALPIGYPLFLKPLDAANGKGIDNLSIVNSFAEFQSKVLSLYEIFDTPVLVEEYIDGQEFAIAIIQTKDANLLVSALEVIPPESTKALRILGEKVKKDDTEVLRKTEDNFLMDRIKTLAIDAYIDLEIRDYGLINVKTNKYGHCFFIGINLTPDIGNTSSYFPIACEMAHDLSYDQVISLIVEEGLHRFP</sequence>
<dbReference type="RefSeq" id="WP_008335317.1">
    <property type="nucleotide sequence ID" value="NZ_AFRZ01000001.1"/>
</dbReference>
<evidence type="ECO:0000259" key="4">
    <source>
        <dbReference type="PROSITE" id="PS50975"/>
    </source>
</evidence>
<keyword evidence="2 5" id="KW-0436">Ligase</keyword>
<keyword evidence="6" id="KW-1185">Reference proteome</keyword>
<dbReference type="InterPro" id="IPR011761">
    <property type="entry name" value="ATP-grasp"/>
</dbReference>
<dbReference type="Pfam" id="PF07478">
    <property type="entry name" value="Dala_Dala_lig_C"/>
    <property type="match status" value="1"/>
</dbReference>
<dbReference type="HOGENOM" id="CLU_868573_0_0_7"/>
<dbReference type="GO" id="GO:0005524">
    <property type="term" value="F:ATP binding"/>
    <property type="evidence" value="ECO:0007669"/>
    <property type="project" value="UniProtKB-UniRule"/>
</dbReference>
<evidence type="ECO:0000256" key="1">
    <source>
        <dbReference type="ARBA" id="ARBA00010871"/>
    </source>
</evidence>
<feature type="domain" description="ATP-grasp" evidence="4">
    <location>
        <begin position="106"/>
        <end position="313"/>
    </location>
</feature>
<evidence type="ECO:0000313" key="6">
    <source>
        <dbReference type="Proteomes" id="UP000006431"/>
    </source>
</evidence>
<evidence type="ECO:0000256" key="3">
    <source>
        <dbReference type="PROSITE-ProRule" id="PRU00409"/>
    </source>
</evidence>